<accession>A0A430QTP1</accession>
<name>A0A430QTP1_SCHBO</name>
<evidence type="ECO:0000313" key="2">
    <source>
        <dbReference type="Proteomes" id="UP000290809"/>
    </source>
</evidence>
<dbReference type="Proteomes" id="UP000290809">
    <property type="component" value="Unassembled WGS sequence"/>
</dbReference>
<protein>
    <submittedName>
        <fullName evidence="1">Uncharacterized protein</fullName>
    </submittedName>
</protein>
<reference evidence="1 2" key="1">
    <citation type="journal article" date="2019" name="PLoS Pathog.">
        <title>Genome sequence of the bovine parasite Schistosoma bovis Tanzania.</title>
        <authorList>
            <person name="Oey H."/>
            <person name="Zakrzewski M."/>
            <person name="Gobert G."/>
            <person name="Gravermann K."/>
            <person name="Stoye J."/>
            <person name="Jones M."/>
            <person name="Mcmanus D."/>
            <person name="Krause L."/>
        </authorList>
    </citation>
    <scope>NUCLEOTIDE SEQUENCE [LARGE SCALE GENOMIC DNA]</scope>
    <source>
        <strain evidence="1 2">TAN1997</strain>
    </source>
</reference>
<evidence type="ECO:0000313" key="1">
    <source>
        <dbReference type="EMBL" id="RTG91058.1"/>
    </source>
</evidence>
<sequence length="120" mass="13255">MVEAVDMASMKLSLLPMVVIKATVATAMERVVVKTMAMERVMAVARVVAKVAKVANPILTNPMLTNPMLTNPILTNPMLTNQTLMQALTEATVELWIILTCLCHTVHYPFFPHTSQFNSL</sequence>
<organism evidence="1 2">
    <name type="scientific">Schistosoma bovis</name>
    <name type="common">Blood fluke</name>
    <dbReference type="NCBI Taxonomy" id="6184"/>
    <lineage>
        <taxon>Eukaryota</taxon>
        <taxon>Metazoa</taxon>
        <taxon>Spiralia</taxon>
        <taxon>Lophotrochozoa</taxon>
        <taxon>Platyhelminthes</taxon>
        <taxon>Trematoda</taxon>
        <taxon>Digenea</taxon>
        <taxon>Strigeidida</taxon>
        <taxon>Schistosomatoidea</taxon>
        <taxon>Schistosomatidae</taxon>
        <taxon>Schistosoma</taxon>
    </lineage>
</organism>
<proteinExistence type="predicted"/>
<gene>
    <name evidence="1" type="ORF">DC041_0007502</name>
</gene>
<dbReference type="AlphaFoldDB" id="A0A430QTP1"/>
<keyword evidence="2" id="KW-1185">Reference proteome</keyword>
<dbReference type="EMBL" id="QMKO01000667">
    <property type="protein sequence ID" value="RTG91058.1"/>
    <property type="molecule type" value="Genomic_DNA"/>
</dbReference>
<comment type="caution">
    <text evidence="1">The sequence shown here is derived from an EMBL/GenBank/DDBJ whole genome shotgun (WGS) entry which is preliminary data.</text>
</comment>